<dbReference type="HOGENOM" id="CLU_3207081_0_0_6"/>
<organism evidence="1">
    <name type="scientific">Xenorhabdus bovienii str. oregonense</name>
    <dbReference type="NCBI Taxonomy" id="1398202"/>
    <lineage>
        <taxon>Bacteria</taxon>
        <taxon>Pseudomonadati</taxon>
        <taxon>Pseudomonadota</taxon>
        <taxon>Gammaproteobacteria</taxon>
        <taxon>Enterobacterales</taxon>
        <taxon>Morganellaceae</taxon>
        <taxon>Xenorhabdus</taxon>
    </lineage>
</organism>
<sequence>MGNIYATHKHLYYFLDDVFLLVNKQKLDFYHAGLVIINTELTLIG</sequence>
<name>A0A077P3Q0_XENBV</name>
<dbReference type="EMBL" id="CBSX010000036">
    <property type="protein sequence ID" value="CDH04491.1"/>
    <property type="molecule type" value="Genomic_DNA"/>
</dbReference>
<accession>A0A077P3Q0</accession>
<evidence type="ECO:0000313" key="1">
    <source>
        <dbReference type="EMBL" id="CDH04491.1"/>
    </source>
</evidence>
<protein>
    <submittedName>
        <fullName evidence="1">Uncharacterized protein</fullName>
    </submittedName>
</protein>
<dbReference type="AlphaFoldDB" id="A0A077P3Q0"/>
<comment type="caution">
    <text evidence="1">The sequence shown here is derived from an EMBL/GenBank/DDBJ whole genome shotgun (WGS) entry which is preliminary data.</text>
</comment>
<reference evidence="1" key="1">
    <citation type="submission" date="2013-07" db="EMBL/GenBank/DDBJ databases">
        <title>Sub-species coevolution in mutualistic symbiosis.</title>
        <authorList>
            <person name="Murfin K."/>
            <person name="Klassen J."/>
            <person name="Lee M."/>
            <person name="Forst S."/>
            <person name="Stock P."/>
            <person name="Goodrich-Blair H."/>
        </authorList>
    </citation>
    <scope>NUCLEOTIDE SEQUENCE [LARGE SCALE GENOMIC DNA]</scope>
    <source>
        <strain evidence="1">Oregonense</strain>
    </source>
</reference>
<proteinExistence type="predicted"/>
<gene>
    <name evidence="1" type="ORF">XBO1_1300065</name>
</gene>
<dbReference type="Proteomes" id="UP000028483">
    <property type="component" value="Unassembled WGS sequence"/>
</dbReference>